<comment type="similarity">
    <text evidence="2">Belongs to the cysteine dioxygenase family.</text>
</comment>
<evidence type="ECO:0000256" key="7">
    <source>
        <dbReference type="ARBA" id="ARBA00024284"/>
    </source>
</evidence>
<comment type="catalytic activity">
    <reaction evidence="7">
        <text>L-cysteine + O2 = 3-sulfino-L-alanine + H(+)</text>
        <dbReference type="Rhea" id="RHEA:20441"/>
        <dbReference type="ChEBI" id="CHEBI:15378"/>
        <dbReference type="ChEBI" id="CHEBI:15379"/>
        <dbReference type="ChEBI" id="CHEBI:35235"/>
        <dbReference type="ChEBI" id="CHEBI:61085"/>
        <dbReference type="EC" id="1.13.11.20"/>
    </reaction>
    <physiologicalReaction direction="left-to-right" evidence="7">
        <dbReference type="Rhea" id="RHEA:20442"/>
    </physiologicalReaction>
</comment>
<dbReference type="PANTHER" id="PTHR22966">
    <property type="entry name" value="2-AMINOETHANETHIOL DIOXYGENASE"/>
    <property type="match status" value="1"/>
</dbReference>
<dbReference type="InterPro" id="IPR014710">
    <property type="entry name" value="RmlC-like_jellyroll"/>
</dbReference>
<evidence type="ECO:0000256" key="6">
    <source>
        <dbReference type="ARBA" id="ARBA00023004"/>
    </source>
</evidence>
<evidence type="ECO:0000256" key="5">
    <source>
        <dbReference type="ARBA" id="ARBA00023002"/>
    </source>
</evidence>
<dbReference type="InterPro" id="IPR012864">
    <property type="entry name" value="PCO/ADO"/>
</dbReference>
<evidence type="ECO:0000256" key="2">
    <source>
        <dbReference type="ARBA" id="ARBA00006622"/>
    </source>
</evidence>
<keyword evidence="4" id="KW-0479">Metal-binding</keyword>
<proteinExistence type="inferred from homology"/>
<dbReference type="CDD" id="cd20289">
    <property type="entry name" value="cupin_ADO"/>
    <property type="match status" value="1"/>
</dbReference>
<evidence type="ECO:0000256" key="1">
    <source>
        <dbReference type="ARBA" id="ARBA00001954"/>
    </source>
</evidence>
<dbReference type="AlphaFoldDB" id="A0A0D6R606"/>
<dbReference type="Gene3D" id="2.60.120.10">
    <property type="entry name" value="Jelly Rolls"/>
    <property type="match status" value="1"/>
</dbReference>
<evidence type="ECO:0000256" key="3">
    <source>
        <dbReference type="ARBA" id="ARBA00013133"/>
    </source>
</evidence>
<comment type="cofactor">
    <cofactor evidence="1">
        <name>Fe(2+)</name>
        <dbReference type="ChEBI" id="CHEBI:29033"/>
    </cofactor>
</comment>
<dbReference type="SUPFAM" id="SSF51182">
    <property type="entry name" value="RmlC-like cupins"/>
    <property type="match status" value="1"/>
</dbReference>
<dbReference type="EC" id="1.13.11.20" evidence="3"/>
<name>A0A0D6R606_ARACU</name>
<dbReference type="GO" id="GO:0070483">
    <property type="term" value="P:detection of hypoxia"/>
    <property type="evidence" value="ECO:0007669"/>
    <property type="project" value="UniProtKB-ARBA"/>
</dbReference>
<evidence type="ECO:0000313" key="9">
    <source>
        <dbReference type="EMBL" id="JAG97703.1"/>
    </source>
</evidence>
<evidence type="ECO:0000256" key="8">
    <source>
        <dbReference type="SAM" id="MobiDB-lite"/>
    </source>
</evidence>
<sequence>MVMMGTSVVQRLYDLCKETFSPAGVVPPEPAVARLKSLMDTIRAVDVGLDEAAIMEIERHGSSSHFGPARRRRQPRRAGGHVAPRARWSPRVTYIPLHECAAFSIGIFCLPTSAIIPLHDHFRMTVFSKILYGTMHVKAYDWLDPEPTNSNLVGLKRATLHRDADFTAPCEPSVLFPATGGNIHSFTAVTSCAVLDVLSPPYLERNPSYYRESPYSSPLSNENGHGEEDNVHYVWLEEIEKPENFILRAQRYSGLVIEIT</sequence>
<dbReference type="GO" id="GO:0046872">
    <property type="term" value="F:metal ion binding"/>
    <property type="evidence" value="ECO:0007669"/>
    <property type="project" value="UniProtKB-KW"/>
</dbReference>
<protein>
    <recommendedName>
        <fullName evidence="3">cysteine dioxygenase</fullName>
        <ecNumber evidence="3">1.13.11.20</ecNumber>
    </recommendedName>
</protein>
<dbReference type="InterPro" id="IPR011051">
    <property type="entry name" value="RmlC_Cupin_sf"/>
</dbReference>
<evidence type="ECO:0000256" key="4">
    <source>
        <dbReference type="ARBA" id="ARBA00022723"/>
    </source>
</evidence>
<dbReference type="Pfam" id="PF07847">
    <property type="entry name" value="PCO_ADO"/>
    <property type="match status" value="1"/>
</dbReference>
<keyword evidence="6" id="KW-0408">Iron</keyword>
<dbReference type="EMBL" id="GCKF01031704">
    <property type="protein sequence ID" value="JAG97703.1"/>
    <property type="molecule type" value="Transcribed_RNA"/>
</dbReference>
<dbReference type="PANTHER" id="PTHR22966:SF61">
    <property type="entry name" value="2-AMINOETHANETHIOL DIOXYGENASE"/>
    <property type="match status" value="1"/>
</dbReference>
<accession>A0A0D6R606</accession>
<organism evidence="9">
    <name type="scientific">Araucaria cunninghamii</name>
    <name type="common">Hoop pine</name>
    <name type="synonym">Moreton Bay pine</name>
    <dbReference type="NCBI Taxonomy" id="56994"/>
    <lineage>
        <taxon>Eukaryota</taxon>
        <taxon>Viridiplantae</taxon>
        <taxon>Streptophyta</taxon>
        <taxon>Embryophyta</taxon>
        <taxon>Tracheophyta</taxon>
        <taxon>Spermatophyta</taxon>
        <taxon>Pinopsida</taxon>
        <taxon>Pinidae</taxon>
        <taxon>Conifers II</taxon>
        <taxon>Araucariales</taxon>
        <taxon>Araucariaceae</taxon>
        <taxon>Araucaria</taxon>
    </lineage>
</organism>
<feature type="compositionally biased region" description="Basic residues" evidence="8">
    <location>
        <begin position="68"/>
        <end position="79"/>
    </location>
</feature>
<feature type="region of interest" description="Disordered" evidence="8">
    <location>
        <begin position="61"/>
        <end position="82"/>
    </location>
</feature>
<dbReference type="GO" id="GO:0017172">
    <property type="term" value="F:cysteine dioxygenase activity"/>
    <property type="evidence" value="ECO:0007669"/>
    <property type="project" value="UniProtKB-EC"/>
</dbReference>
<reference evidence="9" key="1">
    <citation type="submission" date="2015-03" db="EMBL/GenBank/DDBJ databases">
        <title>A transcriptome of Araucaria cunninghamii, an australian fine timber species.</title>
        <authorList>
            <person name="Jing Yi C.J.Y."/>
            <person name="Yin San L.Y.S."/>
            <person name="Abdul Karim S.S."/>
            <person name="Wan Azmi N.N."/>
            <person name="Hercus R.R."/>
            <person name="Croft L.L."/>
        </authorList>
    </citation>
    <scope>NUCLEOTIDE SEQUENCE</scope>
    <source>
        <strain evidence="9">MI0301</strain>
        <tissue evidence="9">Leaf</tissue>
    </source>
</reference>
<keyword evidence="5" id="KW-0560">Oxidoreductase</keyword>